<dbReference type="EMBL" id="CAJVQB010002978">
    <property type="protein sequence ID" value="CAG8593574.1"/>
    <property type="molecule type" value="Genomic_DNA"/>
</dbReference>
<keyword evidence="2" id="KW-1185">Reference proteome</keyword>
<evidence type="ECO:0000313" key="2">
    <source>
        <dbReference type="Proteomes" id="UP000789901"/>
    </source>
</evidence>
<sequence>MDKFDLKLNNSTIFKQISIGITALSPKMGNKVDRLKQFLTTELESNAEHNIIRGPIFERLTPMPYASHITKAASKLAEKLKPYIAIHWPQSSTFDNIDIKHHTAKKILASSFNVNTWVSTRMLNYLQSYPVKRDPLQEELGGSGIQGIFDKLVLTNVDYFIAGPQKCTFTYNIMEARQELFKNYGTIQNTIYRWKCNLKICKL</sequence>
<proteinExistence type="predicted"/>
<gene>
    <name evidence="1" type="ORF">GMARGA_LOCUS6528</name>
</gene>
<reference evidence="1 2" key="1">
    <citation type="submission" date="2021-06" db="EMBL/GenBank/DDBJ databases">
        <authorList>
            <person name="Kallberg Y."/>
            <person name="Tangrot J."/>
            <person name="Rosling A."/>
        </authorList>
    </citation>
    <scope>NUCLEOTIDE SEQUENCE [LARGE SCALE GENOMIC DNA]</scope>
    <source>
        <strain evidence="1 2">120-4 pot B 10/14</strain>
    </source>
</reference>
<accession>A0ABN7UIC8</accession>
<comment type="caution">
    <text evidence="1">The sequence shown here is derived from an EMBL/GenBank/DDBJ whole genome shotgun (WGS) entry which is preliminary data.</text>
</comment>
<organism evidence="1 2">
    <name type="scientific">Gigaspora margarita</name>
    <dbReference type="NCBI Taxonomy" id="4874"/>
    <lineage>
        <taxon>Eukaryota</taxon>
        <taxon>Fungi</taxon>
        <taxon>Fungi incertae sedis</taxon>
        <taxon>Mucoromycota</taxon>
        <taxon>Glomeromycotina</taxon>
        <taxon>Glomeromycetes</taxon>
        <taxon>Diversisporales</taxon>
        <taxon>Gigasporaceae</taxon>
        <taxon>Gigaspora</taxon>
    </lineage>
</organism>
<name>A0ABN7UIC8_GIGMA</name>
<dbReference type="Gene3D" id="3.40.50.11350">
    <property type="match status" value="1"/>
</dbReference>
<dbReference type="Proteomes" id="UP000789901">
    <property type="component" value="Unassembled WGS sequence"/>
</dbReference>
<evidence type="ECO:0000313" key="1">
    <source>
        <dbReference type="EMBL" id="CAG8593574.1"/>
    </source>
</evidence>
<protein>
    <submittedName>
        <fullName evidence="1">35772_t:CDS:1</fullName>
    </submittedName>
</protein>